<dbReference type="SMART" id="SM00233">
    <property type="entry name" value="PH"/>
    <property type="match status" value="1"/>
</dbReference>
<evidence type="ECO:0000256" key="4">
    <source>
        <dbReference type="SAM" id="MobiDB-lite"/>
    </source>
</evidence>
<dbReference type="SUPFAM" id="SSF47923">
    <property type="entry name" value="Ypt/Rab-GAP domain of gyp1p"/>
    <property type="match status" value="2"/>
</dbReference>
<evidence type="ECO:0000256" key="2">
    <source>
        <dbReference type="ARBA" id="ARBA00023054"/>
    </source>
</evidence>
<dbReference type="InterPro" id="IPR000195">
    <property type="entry name" value="Rab-GAP-TBC_dom"/>
</dbReference>
<dbReference type="FunFam" id="2.30.29.30:FF:000248">
    <property type="entry name" value="TBC1 domain family member 2A isoform X1"/>
    <property type="match status" value="1"/>
</dbReference>
<feature type="region of interest" description="Disordered" evidence="4">
    <location>
        <begin position="1"/>
        <end position="70"/>
    </location>
</feature>
<dbReference type="Pfam" id="PF00566">
    <property type="entry name" value="RabGAP-TBC"/>
    <property type="match status" value="1"/>
</dbReference>
<comment type="caution">
    <text evidence="7">The sequence shown here is derived from an EMBL/GenBank/DDBJ whole genome shotgun (WGS) entry which is preliminary data.</text>
</comment>
<keyword evidence="1" id="KW-0343">GTPase activation</keyword>
<gene>
    <name evidence="7" type="primary">TBC1D2</name>
    <name evidence="7" type="ORF">AOXY_G556</name>
</gene>
<evidence type="ECO:0000256" key="3">
    <source>
        <dbReference type="SAM" id="Coils"/>
    </source>
</evidence>
<dbReference type="AlphaFoldDB" id="A0AAD8LVG3"/>
<evidence type="ECO:0000259" key="6">
    <source>
        <dbReference type="PROSITE" id="PS50086"/>
    </source>
</evidence>
<dbReference type="Gene3D" id="1.10.8.270">
    <property type="entry name" value="putative rabgap domain of human tbc1 domain family member 14 like domains"/>
    <property type="match status" value="1"/>
</dbReference>
<proteinExistence type="predicted"/>
<dbReference type="InterPro" id="IPR035969">
    <property type="entry name" value="Rab-GAP_TBC_sf"/>
</dbReference>
<dbReference type="Pfam" id="PF00169">
    <property type="entry name" value="PH"/>
    <property type="match status" value="1"/>
</dbReference>
<feature type="compositionally biased region" description="Basic and acidic residues" evidence="4">
    <location>
        <begin position="30"/>
        <end position="58"/>
    </location>
</feature>
<dbReference type="Proteomes" id="UP001230051">
    <property type="component" value="Unassembled WGS sequence"/>
</dbReference>
<dbReference type="SMART" id="SM00164">
    <property type="entry name" value="TBC"/>
    <property type="match status" value="1"/>
</dbReference>
<dbReference type="SUPFAM" id="SSF50729">
    <property type="entry name" value="PH domain-like"/>
    <property type="match status" value="1"/>
</dbReference>
<dbReference type="FunFam" id="1.10.472.80:FF:000018">
    <property type="entry name" value="TBC1 domain family member 2B"/>
    <property type="match status" value="1"/>
</dbReference>
<evidence type="ECO:0000259" key="5">
    <source>
        <dbReference type="PROSITE" id="PS50003"/>
    </source>
</evidence>
<accession>A0AAD8LVG3</accession>
<dbReference type="InterPro" id="IPR011993">
    <property type="entry name" value="PH-like_dom_sf"/>
</dbReference>
<sequence>MRTVKMEQDCQVGKPMPAASPSDPNLTSPDNHHDLTANAREEVGSTKENGGDSTHRDQSNAQEKPVMKTKMETSSTKLCGYLNKLGGPLKAWKARWFVFEEKKCQLYYYRTSQDVNPLGSIDLANATFGYPAQAQEGTFQIQIPGRVVVLKALNSQAMLYWLQQLQIKRWQHNTSLVKIPAEPSTTSTQLCQLPSTLWEGRTEDFLPAIKTPKGLVGETAACLPDPWQQNALQKLSLKHPITEIQNTVLNICGNKPAQELRRSVFNFDKIQQPQDSPCEDPVTLGETTAPPALPVPLTPPAPTVLSAPSVSSVTNESAQEAKTGGKNSPSSSMNKREKKMNSSLQPSGEKVSGKEGSPVDKLSTLQHEVFTLTEELKSQKELVRLLHKALEAAQQEKRTSKQFLAAAGEQERLELVRHKERCIADLDGRLEALLKDKEELEQRLAMQDCQVNELQQHVQLMMEKNNAKQEVILKLSEQVAACMADPQRTVANSMGTETFCRLQEKIEHLKDDIEAHKIQNKFLNSEIYQLTKLWRNSSEEEKGLLMKCAYLEAKNCQIESKYLIVLRRLQESKGLDSSQQEMVKRLIEDALQGDKKDVFKLNPVSEYDDYGFKTIPDYEVEDVKLLAKIQALEIRSNNLRNNEMVDKPLRTRWANYLASRPLGELAPSPELKGLIRCGIPVEYREQVWRWIVRMRTQVYRKRNPNRYQELRKHCEVSEHPASRQIRLDLHRTLTSNKHFSSPTSDAVQKLQRILLAFSWQNPTIGYCQGLNRLAAIALLVLKDEEDAFWCLVAVVEIIMPQDYYSKTLTASQADQRVFRDFLAEKMPRLTAHFKEHNIDHSLITFNWFLVVFVESLVSDILLRVWDAFLYEGTKVIFRYALALFKYNEEDILKIHDNLEIYQYLRFFTKTISDGR</sequence>
<dbReference type="EMBL" id="JAGXEW010000001">
    <property type="protein sequence ID" value="KAK1175843.1"/>
    <property type="molecule type" value="Genomic_DNA"/>
</dbReference>
<dbReference type="PROSITE" id="PS50086">
    <property type="entry name" value="TBC_RABGAP"/>
    <property type="match status" value="1"/>
</dbReference>
<dbReference type="Gene3D" id="1.10.472.80">
    <property type="entry name" value="Ypt/Rab-GAP domain of gyp1p, domain 3"/>
    <property type="match status" value="1"/>
</dbReference>
<dbReference type="InterPro" id="IPR001849">
    <property type="entry name" value="PH_domain"/>
</dbReference>
<dbReference type="CDD" id="cd01265">
    <property type="entry name" value="PH_TBC1D2A"/>
    <property type="match status" value="1"/>
</dbReference>
<dbReference type="FunFam" id="1.10.8.270:FF:000014">
    <property type="entry name" value="Putative TBC1 domain family member 2B"/>
    <property type="match status" value="1"/>
</dbReference>
<evidence type="ECO:0000313" key="7">
    <source>
        <dbReference type="EMBL" id="KAK1175843.1"/>
    </source>
</evidence>
<keyword evidence="2 3" id="KW-0175">Coiled coil</keyword>
<dbReference type="GO" id="GO:0005829">
    <property type="term" value="C:cytosol"/>
    <property type="evidence" value="ECO:0007669"/>
    <property type="project" value="UniProtKB-ARBA"/>
</dbReference>
<reference evidence="7" key="1">
    <citation type="submission" date="2022-02" db="EMBL/GenBank/DDBJ databases">
        <title>Atlantic sturgeon de novo genome assembly.</title>
        <authorList>
            <person name="Stock M."/>
            <person name="Klopp C."/>
            <person name="Guiguen Y."/>
            <person name="Cabau C."/>
            <person name="Parinello H."/>
            <person name="Santidrian Yebra-Pimentel E."/>
            <person name="Kuhl H."/>
            <person name="Dirks R.P."/>
            <person name="Guessner J."/>
            <person name="Wuertz S."/>
            <person name="Du K."/>
            <person name="Schartl M."/>
        </authorList>
    </citation>
    <scope>NUCLEOTIDE SEQUENCE</scope>
    <source>
        <strain evidence="7">STURGEONOMICS-FGT-2020</strain>
        <tissue evidence="7">Whole blood</tissue>
    </source>
</reference>
<dbReference type="GO" id="GO:0031410">
    <property type="term" value="C:cytoplasmic vesicle"/>
    <property type="evidence" value="ECO:0007669"/>
    <property type="project" value="UniProtKB-ARBA"/>
</dbReference>
<dbReference type="GO" id="GO:0005096">
    <property type="term" value="F:GTPase activator activity"/>
    <property type="evidence" value="ECO:0007669"/>
    <property type="project" value="UniProtKB-KW"/>
</dbReference>
<feature type="compositionally biased region" description="Low complexity" evidence="4">
    <location>
        <begin position="303"/>
        <end position="313"/>
    </location>
</feature>
<dbReference type="InterPro" id="IPR050302">
    <property type="entry name" value="Rab_GAP_TBC_domain"/>
</dbReference>
<evidence type="ECO:0000256" key="1">
    <source>
        <dbReference type="ARBA" id="ARBA00022468"/>
    </source>
</evidence>
<protein>
    <submittedName>
        <fullName evidence="7">TBC1 domain family member 2A-like isoform X3</fullName>
    </submittedName>
</protein>
<name>A0AAD8LVG3_ACIOX</name>
<evidence type="ECO:0000313" key="8">
    <source>
        <dbReference type="Proteomes" id="UP001230051"/>
    </source>
</evidence>
<feature type="compositionally biased region" description="Polar residues" evidence="4">
    <location>
        <begin position="314"/>
        <end position="333"/>
    </location>
</feature>
<dbReference type="Gene3D" id="2.30.29.30">
    <property type="entry name" value="Pleckstrin-homology domain (PH domain)/Phosphotyrosine-binding domain (PTB)"/>
    <property type="match status" value="1"/>
</dbReference>
<organism evidence="7 8">
    <name type="scientific">Acipenser oxyrinchus oxyrinchus</name>
    <dbReference type="NCBI Taxonomy" id="40147"/>
    <lineage>
        <taxon>Eukaryota</taxon>
        <taxon>Metazoa</taxon>
        <taxon>Chordata</taxon>
        <taxon>Craniata</taxon>
        <taxon>Vertebrata</taxon>
        <taxon>Euteleostomi</taxon>
        <taxon>Actinopterygii</taxon>
        <taxon>Chondrostei</taxon>
        <taxon>Acipenseriformes</taxon>
        <taxon>Acipenseridae</taxon>
        <taxon>Acipenser</taxon>
    </lineage>
</organism>
<feature type="domain" description="Rab-GAP TBC" evidence="6">
    <location>
        <begin position="678"/>
        <end position="872"/>
    </location>
</feature>
<keyword evidence="8" id="KW-1185">Reference proteome</keyword>
<dbReference type="PROSITE" id="PS50003">
    <property type="entry name" value="PH_DOMAIN"/>
    <property type="match status" value="1"/>
</dbReference>
<feature type="domain" description="PH" evidence="5">
    <location>
        <begin position="75"/>
        <end position="170"/>
    </location>
</feature>
<feature type="compositionally biased region" description="Pro residues" evidence="4">
    <location>
        <begin position="291"/>
        <end position="302"/>
    </location>
</feature>
<feature type="coiled-coil region" evidence="3">
    <location>
        <begin position="423"/>
        <end position="457"/>
    </location>
</feature>
<dbReference type="PANTHER" id="PTHR47219">
    <property type="entry name" value="RAB GTPASE-ACTIVATING PROTEIN 1-LIKE"/>
    <property type="match status" value="1"/>
</dbReference>
<feature type="region of interest" description="Disordered" evidence="4">
    <location>
        <begin position="267"/>
        <end position="359"/>
    </location>
</feature>
<dbReference type="GO" id="GO:0031267">
    <property type="term" value="F:small GTPase binding"/>
    <property type="evidence" value="ECO:0007669"/>
    <property type="project" value="TreeGrafter"/>
</dbReference>
<dbReference type="PANTHER" id="PTHR47219:SF20">
    <property type="entry name" value="TBC1 DOMAIN FAMILY MEMBER 2B"/>
    <property type="match status" value="1"/>
</dbReference>